<organism evidence="3 4">
    <name type="scientific">Chryseobacterium daecheongense</name>
    <dbReference type="NCBI Taxonomy" id="192389"/>
    <lineage>
        <taxon>Bacteria</taxon>
        <taxon>Pseudomonadati</taxon>
        <taxon>Bacteroidota</taxon>
        <taxon>Flavobacteriia</taxon>
        <taxon>Flavobacteriales</taxon>
        <taxon>Weeksellaceae</taxon>
        <taxon>Chryseobacterium group</taxon>
        <taxon>Chryseobacterium</taxon>
    </lineage>
</organism>
<keyword evidence="3" id="KW-0378">Hydrolase</keyword>
<sequence length="430" mass="48909">MLYFKIFIMKRAIVLQALPLFIFMSSCGINTINVQNTKDNTMYSKTKKSSEPFENVTDRVLIKHNSAIDSIIERKMNSAGIVGIGVAVIIDKKLVWQNGYGYADKEKGIPFTSSTIMNIASISKTFTGFCIMKAVEQSKVSLDEDINNYLPFKVINPNFPDEKITLRQLATHTSGLADRYPFYTDSTYFYDGKKPEDLGVFLKNYYVKGGKYYSKDNFLNAKPGKIRDYSNIAAGLAGYIVEIRTGKKLNEYSKQFIFDPLKMKNSGWFLSEIDINKHSKPYEKKGDIVVPIKLSEGTTYPDGGVRTSVNELSRFFITLLNDGEYKGKKLLKKELAEEMLKFQYTETNKPDSINIKKMNSGIFWATKMGGTRIGHNGSDAGVRTFMLSDLDRKIGVIVFFNTSLAEKDENVFFDIYEELYKYAKGMEEEF</sequence>
<gene>
    <name evidence="3" type="ORF">EGI05_10040</name>
</gene>
<dbReference type="InterPro" id="IPR050491">
    <property type="entry name" value="AmpC-like"/>
</dbReference>
<evidence type="ECO:0000259" key="2">
    <source>
        <dbReference type="Pfam" id="PF00144"/>
    </source>
</evidence>
<dbReference type="OrthoDB" id="846150at2"/>
<evidence type="ECO:0000313" key="4">
    <source>
        <dbReference type="Proteomes" id="UP000269375"/>
    </source>
</evidence>
<dbReference type="Gene3D" id="3.40.710.10">
    <property type="entry name" value="DD-peptidase/beta-lactamase superfamily"/>
    <property type="match status" value="1"/>
</dbReference>
<accession>A0A3N0W0T0</accession>
<feature type="chain" id="PRO_5018225074" evidence="1">
    <location>
        <begin position="18"/>
        <end position="430"/>
    </location>
</feature>
<dbReference type="PANTHER" id="PTHR46825:SF9">
    <property type="entry name" value="BETA-LACTAMASE-RELATED DOMAIN-CONTAINING PROTEIN"/>
    <property type="match status" value="1"/>
</dbReference>
<dbReference type="Pfam" id="PF00144">
    <property type="entry name" value="Beta-lactamase"/>
    <property type="match status" value="1"/>
</dbReference>
<dbReference type="Proteomes" id="UP000269375">
    <property type="component" value="Unassembled WGS sequence"/>
</dbReference>
<keyword evidence="1" id="KW-0732">Signal</keyword>
<evidence type="ECO:0000313" key="3">
    <source>
        <dbReference type="EMBL" id="ROH97708.1"/>
    </source>
</evidence>
<protein>
    <submittedName>
        <fullName evidence="3">Class A beta-lactamase-related serine hydrolase</fullName>
    </submittedName>
</protein>
<reference evidence="3 4" key="1">
    <citation type="submission" date="2018-11" db="EMBL/GenBank/DDBJ databases">
        <title>Proposal to divide the Flavobacteriaceae and reorganize its genera based on Amino Acid Identity values calculated from whole genome sequences.</title>
        <authorList>
            <person name="Nicholson A.C."/>
            <person name="Gulvik C.A."/>
            <person name="Whitney A.M."/>
            <person name="Humrighouse B.W."/>
            <person name="Bell M."/>
            <person name="Holmes B."/>
            <person name="Steigerwalt A."/>
            <person name="Villarma A."/>
            <person name="Sheth M."/>
            <person name="Batra D."/>
            <person name="Pryor J."/>
            <person name="Bernardet J.-F."/>
            <person name="Hugo C."/>
            <person name="Kampfer P."/>
            <person name="Newman J."/>
            <person name="Mcquiston J.R."/>
        </authorList>
    </citation>
    <scope>NUCLEOTIDE SEQUENCE [LARGE SCALE GENOMIC DNA]</scope>
    <source>
        <strain evidence="3 4">DSM 15235</strain>
    </source>
</reference>
<name>A0A3N0W0T0_9FLAO</name>
<dbReference type="GO" id="GO:0016787">
    <property type="term" value="F:hydrolase activity"/>
    <property type="evidence" value="ECO:0007669"/>
    <property type="project" value="UniProtKB-KW"/>
</dbReference>
<dbReference type="InterPro" id="IPR001466">
    <property type="entry name" value="Beta-lactam-related"/>
</dbReference>
<feature type="signal peptide" evidence="1">
    <location>
        <begin position="1"/>
        <end position="17"/>
    </location>
</feature>
<comment type="caution">
    <text evidence="3">The sequence shown here is derived from an EMBL/GenBank/DDBJ whole genome shotgun (WGS) entry which is preliminary data.</text>
</comment>
<dbReference type="PANTHER" id="PTHR46825">
    <property type="entry name" value="D-ALANYL-D-ALANINE-CARBOXYPEPTIDASE/ENDOPEPTIDASE AMPH"/>
    <property type="match status" value="1"/>
</dbReference>
<feature type="domain" description="Beta-lactamase-related" evidence="2">
    <location>
        <begin position="68"/>
        <end position="407"/>
    </location>
</feature>
<dbReference type="EMBL" id="RJTX01000002">
    <property type="protein sequence ID" value="ROH97708.1"/>
    <property type="molecule type" value="Genomic_DNA"/>
</dbReference>
<evidence type="ECO:0000256" key="1">
    <source>
        <dbReference type="SAM" id="SignalP"/>
    </source>
</evidence>
<dbReference type="InterPro" id="IPR012338">
    <property type="entry name" value="Beta-lactam/transpept-like"/>
</dbReference>
<dbReference type="AlphaFoldDB" id="A0A3N0W0T0"/>
<proteinExistence type="predicted"/>
<dbReference type="SUPFAM" id="SSF56601">
    <property type="entry name" value="beta-lactamase/transpeptidase-like"/>
    <property type="match status" value="1"/>
</dbReference>
<dbReference type="PROSITE" id="PS51257">
    <property type="entry name" value="PROKAR_LIPOPROTEIN"/>
    <property type="match status" value="1"/>
</dbReference>